<gene>
    <name evidence="1" type="ORF">LEP1GSC123_0074</name>
</gene>
<comment type="caution">
    <text evidence="1">The sequence shown here is derived from an EMBL/GenBank/DDBJ whole genome shotgun (WGS) entry which is preliminary data.</text>
</comment>
<dbReference type="Proteomes" id="UP000011783">
    <property type="component" value="Unassembled WGS sequence"/>
</dbReference>
<reference evidence="1 2" key="1">
    <citation type="submission" date="2013-01" db="EMBL/GenBank/DDBJ databases">
        <authorList>
            <person name="Harkins D.M."/>
            <person name="Durkin A.S."/>
            <person name="Brinkac L.M."/>
            <person name="Haft D.H."/>
            <person name="Selengut J.D."/>
            <person name="Sanka R."/>
            <person name="DePew J."/>
            <person name="Purushe J."/>
            <person name="Picardeau M."/>
            <person name="Werts C."/>
            <person name="Goarant C."/>
            <person name="Vinetz J.M."/>
            <person name="Sutton G.G."/>
            <person name="Nierman W.C."/>
            <person name="Fouts D.E."/>
        </authorList>
    </citation>
    <scope>NUCLEOTIDE SEQUENCE [LARGE SCALE GENOMIC DNA]</scope>
    <source>
        <strain evidence="1 2">200701203</strain>
    </source>
</reference>
<protein>
    <recommendedName>
        <fullName evidence="3">AAA domain protein</fullName>
    </recommendedName>
</protein>
<sequence>MKYGKQVILTTHSPSTVSYVPEENLFWMEEGRVHKEEK</sequence>
<proteinExistence type="predicted"/>
<dbReference type="EMBL" id="AKWO02000024">
    <property type="protein sequence ID" value="EMG01456.1"/>
    <property type="molecule type" value="Genomic_DNA"/>
</dbReference>
<evidence type="ECO:0000313" key="1">
    <source>
        <dbReference type="EMBL" id="EMG01456.1"/>
    </source>
</evidence>
<accession>M3HTS8</accession>
<name>M3HTS8_LEPBO</name>
<evidence type="ECO:0008006" key="3">
    <source>
        <dbReference type="Google" id="ProtNLM"/>
    </source>
</evidence>
<dbReference type="BioCyc" id="LBOR1193007:G11KN-4696-MONOMER"/>
<evidence type="ECO:0000313" key="2">
    <source>
        <dbReference type="Proteomes" id="UP000011783"/>
    </source>
</evidence>
<organism evidence="1 2">
    <name type="scientific">Leptospira borgpetersenii str. 200701203</name>
    <dbReference type="NCBI Taxonomy" id="1193007"/>
    <lineage>
        <taxon>Bacteria</taxon>
        <taxon>Pseudomonadati</taxon>
        <taxon>Spirochaetota</taxon>
        <taxon>Spirochaetia</taxon>
        <taxon>Leptospirales</taxon>
        <taxon>Leptospiraceae</taxon>
        <taxon>Leptospira</taxon>
    </lineage>
</organism>
<dbReference type="AlphaFoldDB" id="M3HTS8"/>